<evidence type="ECO:0000313" key="1">
    <source>
        <dbReference type="EMBL" id="MCQ4635544.1"/>
    </source>
</evidence>
<dbReference type="Proteomes" id="UP001524502">
    <property type="component" value="Unassembled WGS sequence"/>
</dbReference>
<comment type="caution">
    <text evidence="1">The sequence shown here is derived from an EMBL/GenBank/DDBJ whole genome shotgun (WGS) entry which is preliminary data.</text>
</comment>
<gene>
    <name evidence="1" type="ORF">NE619_02280</name>
</gene>
<sequence length="139" mass="15915">MKIASTEESIESFVQDVLKPYRKLSIHLAEQSPYSDHFSADYDEKIDCLVHLKKTALGLICRQDCKVSIEADRLNKCIDLFVEAIDLQAQRLLHMKKAHGRFNGSERDYQEQSQRFLTAMSTQLAALKKDIKKEGNPSN</sequence>
<name>A0ABT1RK46_9FIRM</name>
<keyword evidence="2" id="KW-1185">Reference proteome</keyword>
<dbReference type="RefSeq" id="WP_256130739.1">
    <property type="nucleotide sequence ID" value="NZ_JANFXK010000002.1"/>
</dbReference>
<evidence type="ECO:0000313" key="2">
    <source>
        <dbReference type="Proteomes" id="UP001524502"/>
    </source>
</evidence>
<proteinExistence type="predicted"/>
<dbReference type="EMBL" id="JANFXK010000002">
    <property type="protein sequence ID" value="MCQ4635544.1"/>
    <property type="molecule type" value="Genomic_DNA"/>
</dbReference>
<organism evidence="1 2">
    <name type="scientific">Anaerovorax odorimutans</name>
    <dbReference type="NCBI Taxonomy" id="109327"/>
    <lineage>
        <taxon>Bacteria</taxon>
        <taxon>Bacillati</taxon>
        <taxon>Bacillota</taxon>
        <taxon>Clostridia</taxon>
        <taxon>Peptostreptococcales</taxon>
        <taxon>Anaerovoracaceae</taxon>
        <taxon>Anaerovorax</taxon>
    </lineage>
</organism>
<reference evidence="1 2" key="1">
    <citation type="submission" date="2022-06" db="EMBL/GenBank/DDBJ databases">
        <title>Isolation of gut microbiota from human fecal samples.</title>
        <authorList>
            <person name="Pamer E.G."/>
            <person name="Barat B."/>
            <person name="Waligurski E."/>
            <person name="Medina S."/>
            <person name="Paddock L."/>
            <person name="Mostad J."/>
        </authorList>
    </citation>
    <scope>NUCLEOTIDE SEQUENCE [LARGE SCALE GENOMIC DNA]</scope>
    <source>
        <strain evidence="1 2">SL.3.17</strain>
    </source>
</reference>
<accession>A0ABT1RK46</accession>
<protein>
    <submittedName>
        <fullName evidence="1">Uncharacterized protein</fullName>
    </submittedName>
</protein>